<dbReference type="PANTHER" id="PTHR13778">
    <property type="entry name" value="GLYCOSYLTRANSFERASE 8 DOMAIN-CONTAINING PROTEIN"/>
    <property type="match status" value="1"/>
</dbReference>
<dbReference type="PANTHER" id="PTHR13778:SF47">
    <property type="entry name" value="LIPOPOLYSACCHARIDE 1,3-GALACTOSYLTRANSFERASE"/>
    <property type="match status" value="1"/>
</dbReference>
<evidence type="ECO:0000256" key="3">
    <source>
        <dbReference type="ARBA" id="ARBA00022723"/>
    </source>
</evidence>
<dbReference type="GO" id="GO:0046872">
    <property type="term" value="F:metal ion binding"/>
    <property type="evidence" value="ECO:0007669"/>
    <property type="project" value="UniProtKB-KW"/>
</dbReference>
<dbReference type="EMBL" id="AYYR01000054">
    <property type="protein sequence ID" value="KRM75281.1"/>
    <property type="molecule type" value="Genomic_DNA"/>
</dbReference>
<keyword evidence="3" id="KW-0479">Metal-binding</keyword>
<dbReference type="InterPro" id="IPR050748">
    <property type="entry name" value="Glycosyltrans_8_dom-fam"/>
</dbReference>
<accession>A0A0R2B7H4</accession>
<organism evidence="4 5">
    <name type="scientific">Secundilactobacillus collinoides DSM 20515 = JCM 1123</name>
    <dbReference type="NCBI Taxonomy" id="1423733"/>
    <lineage>
        <taxon>Bacteria</taxon>
        <taxon>Bacillati</taxon>
        <taxon>Bacillota</taxon>
        <taxon>Bacilli</taxon>
        <taxon>Lactobacillales</taxon>
        <taxon>Lactobacillaceae</taxon>
        <taxon>Secundilactobacillus</taxon>
    </lineage>
</organism>
<evidence type="ECO:0000256" key="2">
    <source>
        <dbReference type="ARBA" id="ARBA00022679"/>
    </source>
</evidence>
<dbReference type="Gene3D" id="3.90.550.10">
    <property type="entry name" value="Spore Coat Polysaccharide Biosynthesis Protein SpsA, Chain A"/>
    <property type="match status" value="1"/>
</dbReference>
<dbReference type="AlphaFoldDB" id="A0A0R2B7H4"/>
<sequence length="251" mass="29072">MNETYIPPLKTLLKSIYQNEKQPVRVWLIHRNIAAKQLTALSQWVTDLGMRFEVCQATPAVFGDAPITDQYPVETYFRLLSGQILPKTLHRVLYIDPDVLAQGPLDALWQLDMNHQPFAAAAHQDRQQENRQRMQINHAYYNTGVLLIDLDRARQVINFKDVAAYIATHDDLPLVDQDILNGLYGEQVTPIDDKQWNFDVPSYDCYLEAGLTPDWISANTKLLHYQRQPKPWQTEYTGPLGNVYRYMQVNQ</sequence>
<dbReference type="PATRIC" id="fig|1423733.4.peg.2582"/>
<dbReference type="InterPro" id="IPR002495">
    <property type="entry name" value="Glyco_trans_8"/>
</dbReference>
<gene>
    <name evidence="4" type="ORF">FC82_GL002468</name>
</gene>
<keyword evidence="2 4" id="KW-0808">Transferase</keyword>
<evidence type="ECO:0000256" key="1">
    <source>
        <dbReference type="ARBA" id="ARBA00022676"/>
    </source>
</evidence>
<protein>
    <submittedName>
        <fullName evidence="4">Lipopolysaccharide biosynthesis protein, LPS glycosyltransferase</fullName>
    </submittedName>
</protein>
<dbReference type="Pfam" id="PF01501">
    <property type="entry name" value="Glyco_transf_8"/>
    <property type="match status" value="1"/>
</dbReference>
<comment type="caution">
    <text evidence="4">The sequence shown here is derived from an EMBL/GenBank/DDBJ whole genome shotgun (WGS) entry which is preliminary data.</text>
</comment>
<name>A0A0R2B7H4_SECCO</name>
<evidence type="ECO:0000313" key="4">
    <source>
        <dbReference type="EMBL" id="KRM75281.1"/>
    </source>
</evidence>
<evidence type="ECO:0000313" key="5">
    <source>
        <dbReference type="Proteomes" id="UP000051845"/>
    </source>
</evidence>
<dbReference type="InterPro" id="IPR029044">
    <property type="entry name" value="Nucleotide-diphossugar_trans"/>
</dbReference>
<dbReference type="GO" id="GO:0016757">
    <property type="term" value="F:glycosyltransferase activity"/>
    <property type="evidence" value="ECO:0007669"/>
    <property type="project" value="UniProtKB-KW"/>
</dbReference>
<keyword evidence="1" id="KW-0328">Glycosyltransferase</keyword>
<proteinExistence type="predicted"/>
<reference evidence="4 5" key="1">
    <citation type="journal article" date="2015" name="Genome Announc.">
        <title>Expanding the biotechnology potential of lactobacilli through comparative genomics of 213 strains and associated genera.</title>
        <authorList>
            <person name="Sun Z."/>
            <person name="Harris H.M."/>
            <person name="McCann A."/>
            <person name="Guo C."/>
            <person name="Argimon S."/>
            <person name="Zhang W."/>
            <person name="Yang X."/>
            <person name="Jeffery I.B."/>
            <person name="Cooney J.C."/>
            <person name="Kagawa T.F."/>
            <person name="Liu W."/>
            <person name="Song Y."/>
            <person name="Salvetti E."/>
            <person name="Wrobel A."/>
            <person name="Rasinkangas P."/>
            <person name="Parkhill J."/>
            <person name="Rea M.C."/>
            <person name="O'Sullivan O."/>
            <person name="Ritari J."/>
            <person name="Douillard F.P."/>
            <person name="Paul Ross R."/>
            <person name="Yang R."/>
            <person name="Briner A.E."/>
            <person name="Felis G.E."/>
            <person name="de Vos W.M."/>
            <person name="Barrangou R."/>
            <person name="Klaenhammer T.R."/>
            <person name="Caufield P.W."/>
            <person name="Cui Y."/>
            <person name="Zhang H."/>
            <person name="O'Toole P.W."/>
        </authorList>
    </citation>
    <scope>NUCLEOTIDE SEQUENCE [LARGE SCALE GENOMIC DNA]</scope>
    <source>
        <strain evidence="4 5">DSM 20515</strain>
    </source>
</reference>
<dbReference type="Proteomes" id="UP000051845">
    <property type="component" value="Unassembled WGS sequence"/>
</dbReference>
<dbReference type="SUPFAM" id="SSF53448">
    <property type="entry name" value="Nucleotide-diphospho-sugar transferases"/>
    <property type="match status" value="1"/>
</dbReference>